<keyword evidence="4 5" id="KW-0949">S-adenosyl-L-methionine</keyword>
<evidence type="ECO:0000256" key="3">
    <source>
        <dbReference type="ARBA" id="ARBA00022679"/>
    </source>
</evidence>
<evidence type="ECO:0000256" key="4">
    <source>
        <dbReference type="ARBA" id="ARBA00022691"/>
    </source>
</evidence>
<dbReference type="Gene3D" id="3.40.50.150">
    <property type="entry name" value="Vaccinia Virus protein VP39"/>
    <property type="match status" value="1"/>
</dbReference>
<feature type="binding site" evidence="5">
    <location>
        <position position="82"/>
    </location>
    <ligand>
        <name>S-adenosyl-L-methionine</name>
        <dbReference type="ChEBI" id="CHEBI:59789"/>
    </ligand>
</feature>
<keyword evidence="7" id="KW-1185">Reference proteome</keyword>
<keyword evidence="2" id="KW-0489">Methyltransferase</keyword>
<dbReference type="AlphaFoldDB" id="A0A803SVX7"/>
<reference evidence="6" key="1">
    <citation type="submission" date="2009-12" db="EMBL/GenBank/DDBJ databases">
        <title>The Genome Sequence of Anolis carolinensis (Green Anole Lizard).</title>
        <authorList>
            <consortium name="The Genome Sequencing Platform"/>
            <person name="Di Palma F."/>
            <person name="Alfoldi J."/>
            <person name="Heiman D."/>
            <person name="Young S."/>
            <person name="Grabherr M."/>
            <person name="Johnson J."/>
            <person name="Lander E.S."/>
            <person name="Lindblad-Toh K."/>
        </authorList>
    </citation>
    <scope>NUCLEOTIDE SEQUENCE [LARGE SCALE GENOMIC DNA]</scope>
    <source>
        <strain evidence="6">JBL SC #1</strain>
    </source>
</reference>
<dbReference type="InterPro" id="IPR000940">
    <property type="entry name" value="NNMT_TEMT_trans"/>
</dbReference>
<dbReference type="SUPFAM" id="SSF53335">
    <property type="entry name" value="S-adenosyl-L-methionine-dependent methyltransferases"/>
    <property type="match status" value="1"/>
</dbReference>
<dbReference type="InterPro" id="IPR053384">
    <property type="entry name" value="SAM-dep_methyltransferase"/>
</dbReference>
<evidence type="ECO:0000313" key="7">
    <source>
        <dbReference type="Proteomes" id="UP000001646"/>
    </source>
</evidence>
<accession>A0A803SVX7</accession>
<dbReference type="GO" id="GO:0005829">
    <property type="term" value="C:cytosol"/>
    <property type="evidence" value="ECO:0000318"/>
    <property type="project" value="GO_Central"/>
</dbReference>
<proteinExistence type="inferred from homology"/>
<evidence type="ECO:0000256" key="2">
    <source>
        <dbReference type="ARBA" id="ARBA00022603"/>
    </source>
</evidence>
<dbReference type="OrthoDB" id="10050085at2759"/>
<evidence type="ECO:0008006" key="8">
    <source>
        <dbReference type="Google" id="ProtNLM"/>
    </source>
</evidence>
<dbReference type="Pfam" id="PF01234">
    <property type="entry name" value="NNMT_PNMT_TEMT"/>
    <property type="match status" value="1"/>
</dbReference>
<dbReference type="InterPro" id="IPR029063">
    <property type="entry name" value="SAM-dependent_MTases_sf"/>
</dbReference>
<dbReference type="GO" id="GO:0032259">
    <property type="term" value="P:methylation"/>
    <property type="evidence" value="ECO:0007669"/>
    <property type="project" value="UniProtKB-KW"/>
</dbReference>
<dbReference type="PIRSF" id="PIRSF000384">
    <property type="entry name" value="PNMTase"/>
    <property type="match status" value="1"/>
</dbReference>
<evidence type="ECO:0000313" key="6">
    <source>
        <dbReference type="Ensembl" id="ENSACAP00000027117.1"/>
    </source>
</evidence>
<dbReference type="FunFam" id="3.40.50.150:FF:000065">
    <property type="entry name" value="Phenylethanolamine N-methyltransferase"/>
    <property type="match status" value="1"/>
</dbReference>
<evidence type="ECO:0000256" key="1">
    <source>
        <dbReference type="ARBA" id="ARBA00007996"/>
    </source>
</evidence>
<gene>
    <name evidence="6" type="primary">LOC134292301</name>
</gene>
<dbReference type="Bgee" id="ENSACAG00000002563">
    <property type="expression patterns" value="Expressed in liver and 10 other cell types or tissues"/>
</dbReference>
<dbReference type="GeneTree" id="ENSGT00390000011708"/>
<comment type="similarity">
    <text evidence="1">Belongs to the class I-like SAM-binding methyltransferase superfamily. NNMT/PNMT/TEMT family.</text>
</comment>
<dbReference type="NCBIfam" id="NF041360">
    <property type="entry name" value="GntF_guanitoxin"/>
    <property type="match status" value="1"/>
</dbReference>
<dbReference type="PANTHER" id="PTHR10867">
    <property type="entry name" value="NNMT/PNMT/TEMT FAMILY MEMBER"/>
    <property type="match status" value="1"/>
</dbReference>
<name>A0A803SVX7_ANOCA</name>
<dbReference type="PROSITE" id="PS51681">
    <property type="entry name" value="SAM_MT_NNMT_PNMT_TEMT"/>
    <property type="match status" value="1"/>
</dbReference>
<feature type="binding site" evidence="5">
    <location>
        <position position="66"/>
    </location>
    <ligand>
        <name>S-adenosyl-L-methionine</name>
        <dbReference type="ChEBI" id="CHEBI:59789"/>
    </ligand>
</feature>
<feature type="binding site" evidence="5">
    <location>
        <begin position="139"/>
        <end position="140"/>
    </location>
    <ligand>
        <name>S-adenosyl-L-methionine</name>
        <dbReference type="ChEBI" id="CHEBI:59789"/>
    </ligand>
</feature>
<dbReference type="InParanoid" id="A0A803SVX7"/>
<organism evidence="6 7">
    <name type="scientific">Anolis carolinensis</name>
    <name type="common">Green anole</name>
    <name type="synonym">American chameleon</name>
    <dbReference type="NCBI Taxonomy" id="28377"/>
    <lineage>
        <taxon>Eukaryota</taxon>
        <taxon>Metazoa</taxon>
        <taxon>Chordata</taxon>
        <taxon>Craniata</taxon>
        <taxon>Vertebrata</taxon>
        <taxon>Euteleostomi</taxon>
        <taxon>Lepidosauria</taxon>
        <taxon>Squamata</taxon>
        <taxon>Bifurcata</taxon>
        <taxon>Unidentata</taxon>
        <taxon>Episquamata</taxon>
        <taxon>Toxicofera</taxon>
        <taxon>Iguania</taxon>
        <taxon>Dactyloidae</taxon>
        <taxon>Anolis</taxon>
    </lineage>
</organism>
<dbReference type="GO" id="GO:0008170">
    <property type="term" value="F:N-methyltransferase activity"/>
    <property type="evidence" value="ECO:0000318"/>
    <property type="project" value="GO_Central"/>
</dbReference>
<feature type="binding site" evidence="5">
    <location>
        <begin position="60"/>
        <end position="61"/>
    </location>
    <ligand>
        <name>S-adenosyl-L-methionine</name>
        <dbReference type="ChEBI" id="CHEBI:59789"/>
    </ligand>
</feature>
<dbReference type="Ensembl" id="ENSACAT00000052496.1">
    <property type="protein sequence ID" value="ENSACAP00000027117.1"/>
    <property type="gene ID" value="ENSACAG00000002563.3"/>
</dbReference>
<dbReference type="PANTHER" id="PTHR10867:SF32">
    <property type="entry name" value="NICOTINAMIDE N-METHYLTRANSFERASE"/>
    <property type="match status" value="1"/>
</dbReference>
<keyword evidence="3" id="KW-0808">Transferase</keyword>
<protein>
    <recommendedName>
        <fullName evidence="8">Nicotinamide N-methyltransferase</fullName>
    </recommendedName>
</protein>
<reference evidence="6" key="2">
    <citation type="submission" date="2025-08" db="UniProtKB">
        <authorList>
            <consortium name="Ensembl"/>
        </authorList>
    </citation>
    <scope>IDENTIFICATION</scope>
</reference>
<evidence type="ECO:0000256" key="5">
    <source>
        <dbReference type="PIRSR" id="PIRSR000384-1"/>
    </source>
</evidence>
<dbReference type="Proteomes" id="UP000001646">
    <property type="component" value="Unplaced"/>
</dbReference>
<sequence>MEEFTGGDVYKKEFNPQAYLEYFKFGSHTLGDESVTYYLECLCKTFASGSVKGETLIDVGSGPTIYQLMSACESFETIIASDYLDQNLREIEKWWKNEPGAFDWSPVGIYVCELEGKRAKWPEKEAKLRRAIQQVLKCDVNQQNPMAPLRLPLVDCVLSTECLESACKDLASYKAALSNIGSLLKPGGHLVLSGLLESTFLVVGSQKFSILFLTEKFQREALAESGFTIIQYKTQRRIDKEMLDLCDFAAFYFIIAQKGKGD</sequence>
<feature type="binding site" evidence="5">
    <location>
        <position position="19"/>
    </location>
    <ligand>
        <name>S-adenosyl-L-methionine</name>
        <dbReference type="ChEBI" id="CHEBI:59789"/>
    </ligand>
</feature>
<reference evidence="6" key="3">
    <citation type="submission" date="2025-09" db="UniProtKB">
        <authorList>
            <consortium name="Ensembl"/>
        </authorList>
    </citation>
    <scope>IDENTIFICATION</scope>
</reference>
<dbReference type="GO" id="GO:0008757">
    <property type="term" value="F:S-adenosylmethionine-dependent methyltransferase activity"/>
    <property type="evidence" value="ECO:0007669"/>
    <property type="project" value="UniProtKB-ARBA"/>
</dbReference>
<feature type="binding site" evidence="5">
    <location>
        <position position="87"/>
    </location>
    <ligand>
        <name>S-adenosyl-L-methionine</name>
        <dbReference type="ChEBI" id="CHEBI:59789"/>
    </ligand>
</feature>